<dbReference type="PANTHER" id="PTHR22880">
    <property type="entry name" value="FALZ-RELATED BROMODOMAIN-CONTAINING PROTEINS"/>
    <property type="match status" value="1"/>
</dbReference>
<gene>
    <name evidence="5" type="ORF">BCR42DRAFT_179631</name>
</gene>
<dbReference type="InterPro" id="IPR050935">
    <property type="entry name" value="Bromo_chromatin_reader"/>
</dbReference>
<dbReference type="GO" id="GO:0006355">
    <property type="term" value="P:regulation of DNA-templated transcription"/>
    <property type="evidence" value="ECO:0007669"/>
    <property type="project" value="TreeGrafter"/>
</dbReference>
<dbReference type="Pfam" id="PF00439">
    <property type="entry name" value="Bromodomain"/>
    <property type="match status" value="2"/>
</dbReference>
<dbReference type="InterPro" id="IPR036427">
    <property type="entry name" value="Bromodomain-like_sf"/>
</dbReference>
<keyword evidence="1 2" id="KW-0103">Bromodomain</keyword>
<dbReference type="PANTHER" id="PTHR22880:SF225">
    <property type="entry name" value="BROMODOMAIN-CONTAINING PROTEIN BET-1-RELATED"/>
    <property type="match status" value="1"/>
</dbReference>
<dbReference type="Gene3D" id="1.20.920.10">
    <property type="entry name" value="Bromodomain-like"/>
    <property type="match status" value="2"/>
</dbReference>
<dbReference type="Gene3D" id="1.20.1270.220">
    <property type="match status" value="1"/>
</dbReference>
<feature type="domain" description="Bromo" evidence="4">
    <location>
        <begin position="299"/>
        <end position="371"/>
    </location>
</feature>
<feature type="compositionally biased region" description="Basic and acidic residues" evidence="3">
    <location>
        <begin position="239"/>
        <end position="253"/>
    </location>
</feature>
<feature type="compositionally biased region" description="Acidic residues" evidence="3">
    <location>
        <begin position="422"/>
        <end position="443"/>
    </location>
</feature>
<dbReference type="InterPro" id="IPR001487">
    <property type="entry name" value="Bromodomain"/>
</dbReference>
<feature type="region of interest" description="Disordered" evidence="3">
    <location>
        <begin position="418"/>
        <end position="445"/>
    </location>
</feature>
<comment type="caution">
    <text evidence="5">The sequence shown here is derived from an EMBL/GenBank/DDBJ whole genome shotgun (WGS) entry which is preliminary data.</text>
</comment>
<feature type="compositionally biased region" description="Polar residues" evidence="3">
    <location>
        <begin position="217"/>
        <end position="226"/>
    </location>
</feature>
<feature type="compositionally biased region" description="Low complexity" evidence="3">
    <location>
        <begin position="505"/>
        <end position="523"/>
    </location>
</feature>
<dbReference type="EMBL" id="MCGE01000044">
    <property type="protein sequence ID" value="ORZ05393.1"/>
    <property type="molecule type" value="Genomic_DNA"/>
</dbReference>
<feature type="compositionally biased region" description="Basic residues" evidence="3">
    <location>
        <begin position="491"/>
        <end position="504"/>
    </location>
</feature>
<dbReference type="STRING" id="90262.A0A1X2HYF1"/>
<dbReference type="PROSITE" id="PS00633">
    <property type="entry name" value="BROMODOMAIN_1"/>
    <property type="match status" value="1"/>
</dbReference>
<dbReference type="PROSITE" id="PS50014">
    <property type="entry name" value="BROMODOMAIN_2"/>
    <property type="match status" value="2"/>
</dbReference>
<evidence type="ECO:0000313" key="6">
    <source>
        <dbReference type="Proteomes" id="UP000193560"/>
    </source>
</evidence>
<dbReference type="InterPro" id="IPR027353">
    <property type="entry name" value="NET_dom"/>
</dbReference>
<dbReference type="SUPFAM" id="SSF47370">
    <property type="entry name" value="Bromodomain"/>
    <property type="match status" value="2"/>
</dbReference>
<protein>
    <submittedName>
        <fullName evidence="5">Bromodomain-containing protein</fullName>
    </submittedName>
</protein>
<dbReference type="OrthoDB" id="784962at2759"/>
<evidence type="ECO:0000256" key="3">
    <source>
        <dbReference type="SAM" id="MobiDB-lite"/>
    </source>
</evidence>
<dbReference type="PRINTS" id="PR00503">
    <property type="entry name" value="BROMODOMAIN"/>
</dbReference>
<evidence type="ECO:0000313" key="5">
    <source>
        <dbReference type="EMBL" id="ORZ05393.1"/>
    </source>
</evidence>
<feature type="domain" description="Bromo" evidence="4">
    <location>
        <begin position="120"/>
        <end position="192"/>
    </location>
</feature>
<evidence type="ECO:0000256" key="1">
    <source>
        <dbReference type="ARBA" id="ARBA00023117"/>
    </source>
</evidence>
<feature type="region of interest" description="Disordered" evidence="3">
    <location>
        <begin position="1"/>
        <end position="44"/>
    </location>
</feature>
<feature type="region of interest" description="Disordered" evidence="3">
    <location>
        <begin position="389"/>
        <end position="408"/>
    </location>
</feature>
<keyword evidence="6" id="KW-1185">Reference proteome</keyword>
<dbReference type="AlphaFoldDB" id="A0A1X2HYF1"/>
<dbReference type="Pfam" id="PF17035">
    <property type="entry name" value="BET"/>
    <property type="match status" value="1"/>
</dbReference>
<dbReference type="Proteomes" id="UP000193560">
    <property type="component" value="Unassembled WGS sequence"/>
</dbReference>
<evidence type="ECO:0000256" key="2">
    <source>
        <dbReference type="PROSITE-ProRule" id="PRU00035"/>
    </source>
</evidence>
<sequence length="692" mass="78225">MKKQNAAAVLSPLSSISSPPPTDTMTIEPGHIQPSPLPLPLSSSSLSPSLPQVLELINSKSIPSPPPSAVANEMDIDSPNARQQMSSSPPYAIGSATTTAPTNMTRDQIRYCCAIMRNLMKHRDATPFIHPVDYVKLNVPDYPQIIKAPMDLTTIDRKLRQKEYNDVNQFIADIRLVFNNCYKYNGPEATVSMLCQNVESAFEKGLRQMPLSKKVSALSTTDTTDGFSPPQAISPVFRRRSEANRPSSSKDHSNAAATSQQQKRRACGNSIGPHSIKRRKNDTRLKFCGQALRELKKNKYRLINYPFLYPVDVVALNIPDYHTIITHPMDISTIERNLTNNQYDSAEDFENDIRLMFNNCYRYNPPALPIHNMAKDLETVFDNKWKRLPERESTPPLPQPPAITPLHSSVITRKAYHYTSNSDDDDDDDDDNEEEDDDDGASDGDDRIAELERHIASISQQIASIKSTKKKSSTSTTGSKKASKKTPPIARKQKPTPTKSRRRSTSTPQRRQSSTTASSSSSQELPEFTFHQKKELSERINNLTGDGLNTVVSIIQSSMPNLDGVSHCFAGEENSKKKRNYIVFFFLIHNRVKTKLFWTLIYWTAKHFIDYMNLSLKRKATRKQNKATKPSTTIDDDMPYNNHSILAFMPQVKVEVRLDRNPKMVLALILNRQIHTHTHIPFLLHLHLPLYL</sequence>
<dbReference type="SMART" id="SM00297">
    <property type="entry name" value="BROMO"/>
    <property type="match status" value="2"/>
</dbReference>
<accession>A0A1X2HYF1</accession>
<name>A0A1X2HYF1_9FUNG</name>
<feature type="region of interest" description="Disordered" evidence="3">
    <location>
        <begin position="460"/>
        <end position="527"/>
    </location>
</feature>
<dbReference type="InterPro" id="IPR018359">
    <property type="entry name" value="Bromodomain_CS"/>
</dbReference>
<dbReference type="GO" id="GO:0005634">
    <property type="term" value="C:nucleus"/>
    <property type="evidence" value="ECO:0007669"/>
    <property type="project" value="TreeGrafter"/>
</dbReference>
<dbReference type="InterPro" id="IPR038336">
    <property type="entry name" value="NET_sf"/>
</dbReference>
<dbReference type="GO" id="GO:0000785">
    <property type="term" value="C:chromatin"/>
    <property type="evidence" value="ECO:0007669"/>
    <property type="project" value="TreeGrafter"/>
</dbReference>
<dbReference type="GO" id="GO:0006338">
    <property type="term" value="P:chromatin remodeling"/>
    <property type="evidence" value="ECO:0007669"/>
    <property type="project" value="TreeGrafter"/>
</dbReference>
<organism evidence="5 6">
    <name type="scientific">Absidia repens</name>
    <dbReference type="NCBI Taxonomy" id="90262"/>
    <lineage>
        <taxon>Eukaryota</taxon>
        <taxon>Fungi</taxon>
        <taxon>Fungi incertae sedis</taxon>
        <taxon>Mucoromycota</taxon>
        <taxon>Mucoromycotina</taxon>
        <taxon>Mucoromycetes</taxon>
        <taxon>Mucorales</taxon>
        <taxon>Cunninghamellaceae</taxon>
        <taxon>Absidia</taxon>
    </lineage>
</organism>
<reference evidence="5 6" key="1">
    <citation type="submission" date="2016-07" db="EMBL/GenBank/DDBJ databases">
        <title>Pervasive Adenine N6-methylation of Active Genes in Fungi.</title>
        <authorList>
            <consortium name="DOE Joint Genome Institute"/>
            <person name="Mondo S.J."/>
            <person name="Dannebaum R.O."/>
            <person name="Kuo R.C."/>
            <person name="Labutti K."/>
            <person name="Haridas S."/>
            <person name="Kuo A."/>
            <person name="Salamov A."/>
            <person name="Ahrendt S.R."/>
            <person name="Lipzen A."/>
            <person name="Sullivan W."/>
            <person name="Andreopoulos W.B."/>
            <person name="Clum A."/>
            <person name="Lindquist E."/>
            <person name="Daum C."/>
            <person name="Ramamoorthy G.K."/>
            <person name="Gryganskyi A."/>
            <person name="Culley D."/>
            <person name="Magnuson J.K."/>
            <person name="James T.Y."/>
            <person name="O'Malley M.A."/>
            <person name="Stajich J.E."/>
            <person name="Spatafora J.W."/>
            <person name="Visel A."/>
            <person name="Grigoriev I.V."/>
        </authorList>
    </citation>
    <scope>NUCLEOTIDE SEQUENCE [LARGE SCALE GENOMIC DNA]</scope>
    <source>
        <strain evidence="5 6">NRRL 1336</strain>
    </source>
</reference>
<feature type="region of interest" description="Disordered" evidence="3">
    <location>
        <begin position="217"/>
        <end position="276"/>
    </location>
</feature>
<evidence type="ECO:0000259" key="4">
    <source>
        <dbReference type="PROSITE" id="PS50014"/>
    </source>
</evidence>
<proteinExistence type="predicted"/>